<dbReference type="GO" id="GO:0016746">
    <property type="term" value="F:acyltransferase activity"/>
    <property type="evidence" value="ECO:0007669"/>
    <property type="project" value="UniProtKB-KW"/>
</dbReference>
<dbReference type="InterPro" id="IPR000182">
    <property type="entry name" value="GNAT_dom"/>
</dbReference>
<evidence type="ECO:0000313" key="3">
    <source>
        <dbReference type="Proteomes" id="UP001596254"/>
    </source>
</evidence>
<keyword evidence="2" id="KW-0012">Acyltransferase</keyword>
<reference evidence="3" key="1">
    <citation type="journal article" date="2019" name="Int. J. Syst. Evol. Microbiol.">
        <title>The Global Catalogue of Microorganisms (GCM) 10K type strain sequencing project: providing services to taxonomists for standard genome sequencing and annotation.</title>
        <authorList>
            <consortium name="The Broad Institute Genomics Platform"/>
            <consortium name="The Broad Institute Genome Sequencing Center for Infectious Disease"/>
            <person name="Wu L."/>
            <person name="Ma J."/>
        </authorList>
    </citation>
    <scope>NUCLEOTIDE SEQUENCE [LARGE SCALE GENOMIC DNA]</scope>
    <source>
        <strain evidence="3">CCM 8905</strain>
    </source>
</reference>
<name>A0ABW1SRL4_9LACO</name>
<keyword evidence="2" id="KW-0808">Transferase</keyword>
<comment type="caution">
    <text evidence="2">The sequence shown here is derived from an EMBL/GenBank/DDBJ whole genome shotgun (WGS) entry which is preliminary data.</text>
</comment>
<accession>A0ABW1SRL4</accession>
<keyword evidence="3" id="KW-1185">Reference proteome</keyword>
<protein>
    <submittedName>
        <fullName evidence="2">GNAT family N-acetyltransferase</fullName>
        <ecNumber evidence="2">2.3.-.-</ecNumber>
    </submittedName>
</protein>
<dbReference type="PROSITE" id="PS51186">
    <property type="entry name" value="GNAT"/>
    <property type="match status" value="1"/>
</dbReference>
<gene>
    <name evidence="2" type="ORF">ACFP1G_06780</name>
</gene>
<evidence type="ECO:0000259" key="1">
    <source>
        <dbReference type="PROSITE" id="PS51186"/>
    </source>
</evidence>
<feature type="domain" description="N-acetyltransferase" evidence="1">
    <location>
        <begin position="2"/>
        <end position="158"/>
    </location>
</feature>
<proteinExistence type="predicted"/>
<organism evidence="2 3">
    <name type="scientific">Levilactobacillus tongjiangensis</name>
    <dbReference type="NCBI Taxonomy" id="2486023"/>
    <lineage>
        <taxon>Bacteria</taxon>
        <taxon>Bacillati</taxon>
        <taxon>Bacillota</taxon>
        <taxon>Bacilli</taxon>
        <taxon>Lactobacillales</taxon>
        <taxon>Lactobacillaceae</taxon>
        <taxon>Levilactobacillus</taxon>
    </lineage>
</organism>
<sequence>MLTLKCYQNVPADNALLATYQLSDPTYTATPEQALAIANTTPDRLPVMALNGNQLVGFLVLIKGADVQEVGADPATAVLVRSVSVSETHRGRGFATQILEQLPTLVRTQLPFAREIVLSVDHGNHPAQGLYHKAGFTDTGRREFGQYGEQFVLTLSLD</sequence>
<dbReference type="InterPro" id="IPR016181">
    <property type="entry name" value="Acyl_CoA_acyltransferase"/>
</dbReference>
<dbReference type="RefSeq" id="WP_125693329.1">
    <property type="nucleotide sequence ID" value="NZ_JBHSSK010000021.1"/>
</dbReference>
<dbReference type="SUPFAM" id="SSF55729">
    <property type="entry name" value="Acyl-CoA N-acyltransferases (Nat)"/>
    <property type="match status" value="1"/>
</dbReference>
<dbReference type="Proteomes" id="UP001596254">
    <property type="component" value="Unassembled WGS sequence"/>
</dbReference>
<dbReference type="Gene3D" id="3.40.630.30">
    <property type="match status" value="1"/>
</dbReference>
<dbReference type="EMBL" id="JBHSSK010000021">
    <property type="protein sequence ID" value="MFC6207181.1"/>
    <property type="molecule type" value="Genomic_DNA"/>
</dbReference>
<dbReference type="Pfam" id="PF00583">
    <property type="entry name" value="Acetyltransf_1"/>
    <property type="match status" value="1"/>
</dbReference>
<dbReference type="EC" id="2.3.-.-" evidence="2"/>
<evidence type="ECO:0000313" key="2">
    <source>
        <dbReference type="EMBL" id="MFC6207181.1"/>
    </source>
</evidence>